<keyword evidence="2" id="KW-1185">Reference proteome</keyword>
<organism evidence="1 2">
    <name type="scientific">Mizuhopecten yessoensis</name>
    <name type="common">Japanese scallop</name>
    <name type="synonym">Patinopecten yessoensis</name>
    <dbReference type="NCBI Taxonomy" id="6573"/>
    <lineage>
        <taxon>Eukaryota</taxon>
        <taxon>Metazoa</taxon>
        <taxon>Spiralia</taxon>
        <taxon>Lophotrochozoa</taxon>
        <taxon>Mollusca</taxon>
        <taxon>Bivalvia</taxon>
        <taxon>Autobranchia</taxon>
        <taxon>Pteriomorphia</taxon>
        <taxon>Pectinida</taxon>
        <taxon>Pectinoidea</taxon>
        <taxon>Pectinidae</taxon>
        <taxon>Mizuhopecten</taxon>
    </lineage>
</organism>
<evidence type="ECO:0000313" key="1">
    <source>
        <dbReference type="EMBL" id="OWF35702.1"/>
    </source>
</evidence>
<evidence type="ECO:0000313" key="2">
    <source>
        <dbReference type="Proteomes" id="UP000242188"/>
    </source>
</evidence>
<gene>
    <name evidence="1" type="ORF">KP79_PYT03308</name>
</gene>
<reference evidence="1 2" key="1">
    <citation type="journal article" date="2017" name="Nat. Ecol. Evol.">
        <title>Scallop genome provides insights into evolution of bilaterian karyotype and development.</title>
        <authorList>
            <person name="Wang S."/>
            <person name="Zhang J."/>
            <person name="Jiao W."/>
            <person name="Li J."/>
            <person name="Xun X."/>
            <person name="Sun Y."/>
            <person name="Guo X."/>
            <person name="Huan P."/>
            <person name="Dong B."/>
            <person name="Zhang L."/>
            <person name="Hu X."/>
            <person name="Sun X."/>
            <person name="Wang J."/>
            <person name="Zhao C."/>
            <person name="Wang Y."/>
            <person name="Wang D."/>
            <person name="Huang X."/>
            <person name="Wang R."/>
            <person name="Lv J."/>
            <person name="Li Y."/>
            <person name="Zhang Z."/>
            <person name="Liu B."/>
            <person name="Lu W."/>
            <person name="Hui Y."/>
            <person name="Liang J."/>
            <person name="Zhou Z."/>
            <person name="Hou R."/>
            <person name="Li X."/>
            <person name="Liu Y."/>
            <person name="Li H."/>
            <person name="Ning X."/>
            <person name="Lin Y."/>
            <person name="Zhao L."/>
            <person name="Xing Q."/>
            <person name="Dou J."/>
            <person name="Li Y."/>
            <person name="Mao J."/>
            <person name="Guo H."/>
            <person name="Dou H."/>
            <person name="Li T."/>
            <person name="Mu C."/>
            <person name="Jiang W."/>
            <person name="Fu Q."/>
            <person name="Fu X."/>
            <person name="Miao Y."/>
            <person name="Liu J."/>
            <person name="Yu Q."/>
            <person name="Li R."/>
            <person name="Liao H."/>
            <person name="Li X."/>
            <person name="Kong Y."/>
            <person name="Jiang Z."/>
            <person name="Chourrout D."/>
            <person name="Li R."/>
            <person name="Bao Z."/>
        </authorList>
    </citation>
    <scope>NUCLEOTIDE SEQUENCE [LARGE SCALE GENOMIC DNA]</scope>
    <source>
        <strain evidence="1 2">PY_sf001</strain>
    </source>
</reference>
<sequence>MASVSITNILKYSSLNRLILSPGRVFGARTLPALTSSRATQRRQFSSSVEAHHKVLFDGKCPLCVKDDLLRKFNRGSVDFVDITDGTYTPADHQGAACHITRQTGVCWDGGNS</sequence>
<comment type="caution">
    <text evidence="1">The sequence shown here is derived from an EMBL/GenBank/DDBJ whole genome shotgun (WGS) entry which is preliminary data.</text>
</comment>
<name>A0A210PGS6_MIZYE</name>
<dbReference type="EMBL" id="NEDP02076712">
    <property type="protein sequence ID" value="OWF35702.1"/>
    <property type="molecule type" value="Genomic_DNA"/>
</dbReference>
<accession>A0A210PGS6</accession>
<dbReference type="AlphaFoldDB" id="A0A210PGS6"/>
<dbReference type="Proteomes" id="UP000242188">
    <property type="component" value="Unassembled WGS sequence"/>
</dbReference>
<proteinExistence type="predicted"/>
<protein>
    <submittedName>
        <fullName evidence="1">Uncharacterized protein</fullName>
    </submittedName>
</protein>